<accession>A0A0A9EUN3</accession>
<organism evidence="1">
    <name type="scientific">Arundo donax</name>
    <name type="common">Giant reed</name>
    <name type="synonym">Donax arundinaceus</name>
    <dbReference type="NCBI Taxonomy" id="35708"/>
    <lineage>
        <taxon>Eukaryota</taxon>
        <taxon>Viridiplantae</taxon>
        <taxon>Streptophyta</taxon>
        <taxon>Embryophyta</taxon>
        <taxon>Tracheophyta</taxon>
        <taxon>Spermatophyta</taxon>
        <taxon>Magnoliopsida</taxon>
        <taxon>Liliopsida</taxon>
        <taxon>Poales</taxon>
        <taxon>Poaceae</taxon>
        <taxon>PACMAD clade</taxon>
        <taxon>Arundinoideae</taxon>
        <taxon>Arundineae</taxon>
        <taxon>Arundo</taxon>
    </lineage>
</organism>
<reference evidence="1" key="2">
    <citation type="journal article" date="2015" name="Data Brief">
        <title>Shoot transcriptome of the giant reed, Arundo donax.</title>
        <authorList>
            <person name="Barrero R.A."/>
            <person name="Guerrero F.D."/>
            <person name="Moolhuijzen P."/>
            <person name="Goolsby J.A."/>
            <person name="Tidwell J."/>
            <person name="Bellgard S.E."/>
            <person name="Bellgard M.I."/>
        </authorList>
    </citation>
    <scope>NUCLEOTIDE SEQUENCE</scope>
    <source>
        <tissue evidence="1">Shoot tissue taken approximately 20 cm above the soil surface</tissue>
    </source>
</reference>
<name>A0A0A9EUN3_ARUDO</name>
<sequence>MANPAAAGLLLVC</sequence>
<reference evidence="1" key="1">
    <citation type="submission" date="2014-09" db="EMBL/GenBank/DDBJ databases">
        <authorList>
            <person name="Magalhaes I.L.F."/>
            <person name="Oliveira U."/>
            <person name="Santos F.R."/>
            <person name="Vidigal T.H.D.A."/>
            <person name="Brescovit A.D."/>
            <person name="Santos A.J."/>
        </authorList>
    </citation>
    <scope>NUCLEOTIDE SEQUENCE</scope>
    <source>
        <tissue evidence="1">Shoot tissue taken approximately 20 cm above the soil surface</tissue>
    </source>
</reference>
<dbReference type="EMBL" id="GBRH01195202">
    <property type="protein sequence ID" value="JAE02694.1"/>
    <property type="molecule type" value="Transcribed_RNA"/>
</dbReference>
<proteinExistence type="predicted"/>
<evidence type="ECO:0000313" key="1">
    <source>
        <dbReference type="EMBL" id="JAE02694.1"/>
    </source>
</evidence>
<protein>
    <submittedName>
        <fullName evidence="1">Uncharacterized protein</fullName>
    </submittedName>
</protein>